<evidence type="ECO:0000256" key="1">
    <source>
        <dbReference type="ARBA" id="ARBA00004365"/>
    </source>
</evidence>
<dbReference type="InterPro" id="IPR013384">
    <property type="entry name" value="Flagell_FlgL"/>
</dbReference>
<reference evidence="7" key="1">
    <citation type="journal article" date="2021" name="ISME J.">
        <title>Genomic evolution of the class Acidithiobacillia: deep-branching Proteobacteria living in extreme acidic conditions.</title>
        <authorList>
            <person name="Moya-Beltran A."/>
            <person name="Beard S."/>
            <person name="Rojas-Villalobos C."/>
            <person name="Issotta F."/>
            <person name="Gallardo Y."/>
            <person name="Ulloa R."/>
            <person name="Giaveno A."/>
            <person name="Degli Esposti M."/>
            <person name="Johnson D.B."/>
            <person name="Quatrini R."/>
        </authorList>
    </citation>
    <scope>NUCLEOTIDE SEQUENCE</scope>
    <source>
        <strain evidence="7">VAN18-1</strain>
    </source>
</reference>
<protein>
    <submittedName>
        <fullName evidence="7">Flagellar hook-associated protein FlgL</fullName>
    </submittedName>
</protein>
<sequence length="429" mass="44388">MRVSTQQIFQAGLSGMLQQQSTLNQLSQQLSMGNALTNPADNPTAYSQSLNLGARIANLQSYQQSNQYAQQNLQLSSSSLQSVSTLMNQVQQLAVQMNNATVNSSDLQNAITTMQGNLQQLVQLANTQNGNGQYIYGGSTTEQQPFALQGNNTVLYQGDSSQQNLQIGPSLNLPVSQAGNQVFMNIPGGNGTFSVTADSGNYGAGSGTVTLGPGAVIDQSAARNAFVAQGAEYQVSISANASGALSYTVSSGTASGSGGLTASGVVSSGAYKPGQSINIPGPGGSPMASVQAQGQPADGQTQSFTLAASKPQSLFQTFSDLIQAFQAGSGSPGANAKRAQGISNVLQNLSQAQTQILSVQAQIGSNLQEAQSVSSLNSSLTTQFQTTQSSLADISYPQVITQFQESSTALQAAQKAFVQVQGLSLFQYI</sequence>
<dbReference type="PANTHER" id="PTHR42792">
    <property type="entry name" value="FLAGELLIN"/>
    <property type="match status" value="1"/>
</dbReference>
<evidence type="ECO:0000259" key="6">
    <source>
        <dbReference type="Pfam" id="PF00669"/>
    </source>
</evidence>
<dbReference type="InterPro" id="IPR001029">
    <property type="entry name" value="Flagellin_N"/>
</dbReference>
<evidence type="ECO:0000256" key="3">
    <source>
        <dbReference type="ARBA" id="ARBA00005709"/>
    </source>
</evidence>
<dbReference type="GO" id="GO:0005198">
    <property type="term" value="F:structural molecule activity"/>
    <property type="evidence" value="ECO:0007669"/>
    <property type="project" value="InterPro"/>
</dbReference>
<feature type="region of interest" description="Disordered" evidence="5">
    <location>
        <begin position="273"/>
        <end position="295"/>
    </location>
</feature>
<dbReference type="Proteomes" id="UP001197378">
    <property type="component" value="Unassembled WGS sequence"/>
</dbReference>
<feature type="domain" description="Flagellin N-terminal" evidence="6">
    <location>
        <begin position="3"/>
        <end position="140"/>
    </location>
</feature>
<dbReference type="Pfam" id="PF00669">
    <property type="entry name" value="Flagellin_N"/>
    <property type="match status" value="1"/>
</dbReference>
<dbReference type="RefSeq" id="WP_215871970.1">
    <property type="nucleotide sequence ID" value="NZ_JAAXYO010000039.1"/>
</dbReference>
<evidence type="ECO:0000256" key="5">
    <source>
        <dbReference type="SAM" id="MobiDB-lite"/>
    </source>
</evidence>
<comment type="similarity">
    <text evidence="3">Belongs to the bacterial flagellin family.</text>
</comment>
<comment type="caution">
    <text evidence="7">The sequence shown here is derived from an EMBL/GenBank/DDBJ whole genome shotgun (WGS) entry which is preliminary data.</text>
</comment>
<keyword evidence="4" id="KW-0975">Bacterial flagellum</keyword>
<organism evidence="7 8">
    <name type="scientific">Igneacidithiobacillus copahuensis</name>
    <dbReference type="NCBI Taxonomy" id="2724909"/>
    <lineage>
        <taxon>Bacteria</taxon>
        <taxon>Pseudomonadati</taxon>
        <taxon>Pseudomonadota</taxon>
        <taxon>Acidithiobacillia</taxon>
        <taxon>Acidithiobacillales</taxon>
        <taxon>Acidithiobacillaceae</taxon>
        <taxon>Igneacidithiobacillus</taxon>
    </lineage>
</organism>
<evidence type="ECO:0000313" key="7">
    <source>
        <dbReference type="EMBL" id="MBU2787402.1"/>
    </source>
</evidence>
<dbReference type="GO" id="GO:0009424">
    <property type="term" value="C:bacterial-type flagellum hook"/>
    <property type="evidence" value="ECO:0007669"/>
    <property type="project" value="InterPro"/>
</dbReference>
<dbReference type="InterPro" id="IPR001492">
    <property type="entry name" value="Flagellin"/>
</dbReference>
<gene>
    <name evidence="7" type="primary">flgL</name>
    <name evidence="7" type="ORF">HFQ13_04110</name>
</gene>
<proteinExistence type="inferred from homology"/>
<dbReference type="SUPFAM" id="SSF64518">
    <property type="entry name" value="Phase 1 flagellin"/>
    <property type="match status" value="1"/>
</dbReference>
<keyword evidence="7" id="KW-0969">Cilium</keyword>
<comment type="subcellular location">
    <subcellularLocation>
        <location evidence="1">Bacterial flagellum</location>
    </subcellularLocation>
    <subcellularLocation>
        <location evidence="2">Secreted</location>
    </subcellularLocation>
</comment>
<keyword evidence="7" id="KW-0282">Flagellum</keyword>
<evidence type="ECO:0000256" key="2">
    <source>
        <dbReference type="ARBA" id="ARBA00004613"/>
    </source>
</evidence>
<dbReference type="GO" id="GO:0005576">
    <property type="term" value="C:extracellular region"/>
    <property type="evidence" value="ECO:0007669"/>
    <property type="project" value="UniProtKB-SubCell"/>
</dbReference>
<dbReference type="Gene3D" id="1.20.1330.10">
    <property type="entry name" value="f41 fragment of flagellin, N-terminal domain"/>
    <property type="match status" value="1"/>
</dbReference>
<name>A0AAE3CJ46_9PROT</name>
<dbReference type="EMBL" id="JAAXYO010000039">
    <property type="protein sequence ID" value="MBU2787402.1"/>
    <property type="molecule type" value="Genomic_DNA"/>
</dbReference>
<dbReference type="AlphaFoldDB" id="A0AAE3CJ46"/>
<evidence type="ECO:0000256" key="4">
    <source>
        <dbReference type="ARBA" id="ARBA00023143"/>
    </source>
</evidence>
<keyword evidence="8" id="KW-1185">Reference proteome</keyword>
<accession>A0AAE3CJ46</accession>
<dbReference type="PANTHER" id="PTHR42792:SF1">
    <property type="entry name" value="FLAGELLAR HOOK-ASSOCIATED PROTEIN 3"/>
    <property type="match status" value="1"/>
</dbReference>
<dbReference type="NCBIfam" id="TIGR02550">
    <property type="entry name" value="flagell_flgL"/>
    <property type="match status" value="1"/>
</dbReference>
<dbReference type="GO" id="GO:0071973">
    <property type="term" value="P:bacterial-type flagellum-dependent cell motility"/>
    <property type="evidence" value="ECO:0007669"/>
    <property type="project" value="InterPro"/>
</dbReference>
<keyword evidence="7" id="KW-0966">Cell projection</keyword>
<evidence type="ECO:0000313" key="8">
    <source>
        <dbReference type="Proteomes" id="UP001197378"/>
    </source>
</evidence>